<accession>A0A4V1NRR4</accession>
<dbReference type="EMBL" id="SDKC01000001">
    <property type="protein sequence ID" value="RXS74665.1"/>
    <property type="molecule type" value="Genomic_DNA"/>
</dbReference>
<sequence length="206" mass="23638">MLDPYSVLGVSRDASMDEIKKAYRKLSRKYHPDANINNPNKEQAEEMFKQVQQAYDQIVREREQGTSQNSWYGGYQSGGYQTQDDQRSMEMRAAVNYINAGHYREALNVLERMQEKNGEWYYYHAIASAGAGNTASAMEDARTAMEMEPGNLMYQRLYQQLQSQGQWYQNMSTGYGYQKPGEGMGNWCCQCLCMNMLCPGCCCMPC</sequence>
<feature type="domain" description="J" evidence="4">
    <location>
        <begin position="3"/>
        <end position="73"/>
    </location>
</feature>
<dbReference type="AlphaFoldDB" id="A0A4V1NRR4"/>
<dbReference type="Pfam" id="PF00226">
    <property type="entry name" value="DnaJ"/>
    <property type="match status" value="1"/>
</dbReference>
<comment type="caution">
    <text evidence="5">The sequence shown here is derived from an EMBL/GenBank/DDBJ whole genome shotgun (WGS) entry which is preliminary data.</text>
</comment>
<dbReference type="Gene3D" id="1.10.287.110">
    <property type="entry name" value="DnaJ domain"/>
    <property type="match status" value="1"/>
</dbReference>
<dbReference type="GO" id="GO:0006260">
    <property type="term" value="P:DNA replication"/>
    <property type="evidence" value="ECO:0007669"/>
    <property type="project" value="UniProtKB-KW"/>
</dbReference>
<dbReference type="OrthoDB" id="9779889at2"/>
<protein>
    <submittedName>
        <fullName evidence="5">Molecular chaperone DnaJ</fullName>
    </submittedName>
</protein>
<dbReference type="PROSITE" id="PS50076">
    <property type="entry name" value="DNAJ_2"/>
    <property type="match status" value="1"/>
</dbReference>
<evidence type="ECO:0000256" key="2">
    <source>
        <dbReference type="ARBA" id="ARBA00022737"/>
    </source>
</evidence>
<evidence type="ECO:0000313" key="6">
    <source>
        <dbReference type="Proteomes" id="UP000290106"/>
    </source>
</evidence>
<keyword evidence="3" id="KW-0802">TPR repeat</keyword>
<keyword evidence="6" id="KW-1185">Reference proteome</keyword>
<proteinExistence type="predicted"/>
<dbReference type="SUPFAM" id="SSF46565">
    <property type="entry name" value="Chaperone J-domain"/>
    <property type="match status" value="1"/>
</dbReference>
<keyword evidence="1" id="KW-0235">DNA replication</keyword>
<dbReference type="Proteomes" id="UP000290106">
    <property type="component" value="Unassembled WGS sequence"/>
</dbReference>
<organism evidence="5 6">
    <name type="scientific">Blautia faecicola</name>
    <dbReference type="NCBI Taxonomy" id="2509240"/>
    <lineage>
        <taxon>Bacteria</taxon>
        <taxon>Bacillati</taxon>
        <taxon>Bacillota</taxon>
        <taxon>Clostridia</taxon>
        <taxon>Lachnospirales</taxon>
        <taxon>Lachnospiraceae</taxon>
        <taxon>Blautia</taxon>
    </lineage>
</organism>
<evidence type="ECO:0000256" key="3">
    <source>
        <dbReference type="ARBA" id="ARBA00022803"/>
    </source>
</evidence>
<dbReference type="CDD" id="cd06257">
    <property type="entry name" value="DnaJ"/>
    <property type="match status" value="1"/>
</dbReference>
<dbReference type="InterPro" id="IPR001623">
    <property type="entry name" value="DnaJ_domain"/>
</dbReference>
<evidence type="ECO:0000313" key="5">
    <source>
        <dbReference type="EMBL" id="RXS74665.1"/>
    </source>
</evidence>
<dbReference type="PANTHER" id="PTHR45188:SF2">
    <property type="entry name" value="DNAJ HOMOLOG SUBFAMILY C MEMBER 7"/>
    <property type="match status" value="1"/>
</dbReference>
<reference evidence="5 6" key="1">
    <citation type="submission" date="2019-01" db="EMBL/GenBank/DDBJ databases">
        <title>Blautia sp. nov. KGMB01111 isolated human feces.</title>
        <authorList>
            <person name="Park J.-E."/>
            <person name="Kim J.-S."/>
            <person name="Park S.-H."/>
        </authorList>
    </citation>
    <scope>NUCLEOTIDE SEQUENCE [LARGE SCALE GENOMIC DNA]</scope>
    <source>
        <strain evidence="5 6">KGMB01111</strain>
    </source>
</reference>
<keyword evidence="2" id="KW-0677">Repeat</keyword>
<dbReference type="SMART" id="SM00271">
    <property type="entry name" value="DnaJ"/>
    <property type="match status" value="1"/>
</dbReference>
<dbReference type="Gene3D" id="1.25.40.10">
    <property type="entry name" value="Tetratricopeptide repeat domain"/>
    <property type="match status" value="1"/>
</dbReference>
<dbReference type="SUPFAM" id="SSF48452">
    <property type="entry name" value="TPR-like"/>
    <property type="match status" value="1"/>
</dbReference>
<dbReference type="RefSeq" id="WP_129257274.1">
    <property type="nucleotide sequence ID" value="NZ_SDKC01000001.1"/>
</dbReference>
<evidence type="ECO:0000256" key="1">
    <source>
        <dbReference type="ARBA" id="ARBA00022705"/>
    </source>
</evidence>
<gene>
    <name evidence="5" type="ORF">ETP43_05200</name>
</gene>
<dbReference type="InterPro" id="IPR011990">
    <property type="entry name" value="TPR-like_helical_dom_sf"/>
</dbReference>
<dbReference type="PRINTS" id="PR00625">
    <property type="entry name" value="JDOMAIN"/>
</dbReference>
<evidence type="ECO:0000259" key="4">
    <source>
        <dbReference type="PROSITE" id="PS50076"/>
    </source>
</evidence>
<dbReference type="InterPro" id="IPR036869">
    <property type="entry name" value="J_dom_sf"/>
</dbReference>
<dbReference type="PANTHER" id="PTHR45188">
    <property type="entry name" value="DNAJ PROTEIN P58IPK HOMOLOG"/>
    <property type="match status" value="1"/>
</dbReference>
<name>A0A4V1NRR4_9FIRM</name>